<dbReference type="EMBL" id="LIZY01000034">
    <property type="protein sequence ID" value="KPJ64259.1"/>
    <property type="molecule type" value="Genomic_DNA"/>
</dbReference>
<dbReference type="AlphaFoldDB" id="A0A0S7XPV1"/>
<comment type="caution">
    <text evidence="2">The sequence shown here is derived from an EMBL/GenBank/DDBJ whole genome shotgun (WGS) entry which is preliminary data.</text>
</comment>
<gene>
    <name evidence="2" type="ORF">AMK68_02005</name>
</gene>
<dbReference type="Pfam" id="PF00535">
    <property type="entry name" value="Glycos_transf_2"/>
    <property type="match status" value="1"/>
</dbReference>
<evidence type="ECO:0000259" key="1">
    <source>
        <dbReference type="Pfam" id="PF00535"/>
    </source>
</evidence>
<accession>A0A0S7XPV1</accession>
<dbReference type="InterPro" id="IPR001173">
    <property type="entry name" value="Glyco_trans_2-like"/>
</dbReference>
<dbReference type="SUPFAM" id="SSF53448">
    <property type="entry name" value="Nucleotide-diphospho-sugar transferases"/>
    <property type="match status" value="1"/>
</dbReference>
<feature type="domain" description="Glycosyltransferase 2-like" evidence="1">
    <location>
        <begin position="6"/>
        <end position="122"/>
    </location>
</feature>
<organism evidence="2 3">
    <name type="scientific">candidate division KD3-62 bacterium DG_56</name>
    <dbReference type="NCBI Taxonomy" id="1704032"/>
    <lineage>
        <taxon>Bacteria</taxon>
        <taxon>candidate division KD3-62</taxon>
    </lineage>
</organism>
<dbReference type="InterPro" id="IPR029044">
    <property type="entry name" value="Nucleotide-diphossugar_trans"/>
</dbReference>
<sequence>MQPLVSITVLSHNKAPYTQRCLDSLLLSTGQHFEVIIVDNGSTDGTVEFLREYEGACAGRGIECKLILSDTNMGAPTARNRAIEIAEGDYLAFLDNDVAVRTLPWMTGLRRALEGTERAGIVAPKLVFPFSPYPIECAGCAVSPSGRVGYLGRGQPRTQAEYERPAERQCLISACIMVTRTLIDCVGVFDEAFNPVQYEDIDLCYRARAAGFKMLYDPAVEMYHFENVTTEGSVDLNFKYLTIKNGLLFKRRWRHMFEHEGGPPDEQLRWRELDRKTVFEVGELPTLKRLRRTQ</sequence>
<reference evidence="2 3" key="1">
    <citation type="journal article" date="2015" name="Microbiome">
        <title>Genomic resolution of linkages in carbon, nitrogen, and sulfur cycling among widespread estuary sediment bacteria.</title>
        <authorList>
            <person name="Baker B.J."/>
            <person name="Lazar C.S."/>
            <person name="Teske A.P."/>
            <person name="Dick G.J."/>
        </authorList>
    </citation>
    <scope>NUCLEOTIDE SEQUENCE [LARGE SCALE GENOMIC DNA]</scope>
    <source>
        <strain evidence="2">DG_56</strain>
    </source>
</reference>
<protein>
    <recommendedName>
        <fullName evidence="1">Glycosyltransferase 2-like domain-containing protein</fullName>
    </recommendedName>
</protein>
<dbReference type="PANTHER" id="PTHR43179:SF7">
    <property type="entry name" value="RHAMNOSYLTRANSFERASE WBBL"/>
    <property type="match status" value="1"/>
</dbReference>
<evidence type="ECO:0000313" key="2">
    <source>
        <dbReference type="EMBL" id="KPJ64259.1"/>
    </source>
</evidence>
<dbReference type="PANTHER" id="PTHR43179">
    <property type="entry name" value="RHAMNOSYLTRANSFERASE WBBL"/>
    <property type="match status" value="1"/>
</dbReference>
<dbReference type="Proteomes" id="UP000052020">
    <property type="component" value="Unassembled WGS sequence"/>
</dbReference>
<name>A0A0S7XPV1_9BACT</name>
<dbReference type="CDD" id="cd04186">
    <property type="entry name" value="GT_2_like_c"/>
    <property type="match status" value="1"/>
</dbReference>
<dbReference type="Gene3D" id="3.90.550.10">
    <property type="entry name" value="Spore Coat Polysaccharide Biosynthesis Protein SpsA, Chain A"/>
    <property type="match status" value="1"/>
</dbReference>
<proteinExistence type="predicted"/>
<evidence type="ECO:0000313" key="3">
    <source>
        <dbReference type="Proteomes" id="UP000052020"/>
    </source>
</evidence>